<gene>
    <name evidence="8" type="ORF">MKW94_015109</name>
</gene>
<keyword evidence="3 5" id="KW-0195">Cyclin</keyword>
<accession>A0AA41SK33</accession>
<evidence type="ECO:0000313" key="9">
    <source>
        <dbReference type="Proteomes" id="UP001177140"/>
    </source>
</evidence>
<dbReference type="Proteomes" id="UP001177140">
    <property type="component" value="Unassembled WGS sequence"/>
</dbReference>
<dbReference type="GO" id="GO:0016538">
    <property type="term" value="F:cyclin-dependent protein serine/threonine kinase regulator activity"/>
    <property type="evidence" value="ECO:0007669"/>
    <property type="project" value="InterPro"/>
</dbReference>
<comment type="similarity">
    <text evidence="1">Belongs to the cyclin family. Cyclin AB subfamily.</text>
</comment>
<keyword evidence="2" id="KW-0132">Cell division</keyword>
<dbReference type="PANTHER" id="PTHR10177">
    <property type="entry name" value="CYCLINS"/>
    <property type="match status" value="1"/>
</dbReference>
<reference evidence="8" key="1">
    <citation type="submission" date="2022-03" db="EMBL/GenBank/DDBJ databases">
        <title>A functionally conserved STORR gene fusion in Papaver species that diverged 16.8 million years ago.</title>
        <authorList>
            <person name="Catania T."/>
        </authorList>
    </citation>
    <scope>NUCLEOTIDE SEQUENCE</scope>
    <source>
        <strain evidence="8">S-191538</strain>
    </source>
</reference>
<dbReference type="Pfam" id="PF00134">
    <property type="entry name" value="Cyclin_N"/>
    <property type="match status" value="1"/>
</dbReference>
<dbReference type="InterPro" id="IPR039361">
    <property type="entry name" value="Cyclin"/>
</dbReference>
<dbReference type="GO" id="GO:0051301">
    <property type="term" value="P:cell division"/>
    <property type="evidence" value="ECO:0007669"/>
    <property type="project" value="UniProtKB-KW"/>
</dbReference>
<evidence type="ECO:0000259" key="6">
    <source>
        <dbReference type="SMART" id="SM00385"/>
    </source>
</evidence>
<dbReference type="InterPro" id="IPR046965">
    <property type="entry name" value="Cyclin_A/B-like"/>
</dbReference>
<organism evidence="8 9">
    <name type="scientific">Papaver nudicaule</name>
    <name type="common">Iceland poppy</name>
    <dbReference type="NCBI Taxonomy" id="74823"/>
    <lineage>
        <taxon>Eukaryota</taxon>
        <taxon>Viridiplantae</taxon>
        <taxon>Streptophyta</taxon>
        <taxon>Embryophyta</taxon>
        <taxon>Tracheophyta</taxon>
        <taxon>Spermatophyta</taxon>
        <taxon>Magnoliopsida</taxon>
        <taxon>Ranunculales</taxon>
        <taxon>Papaveraceae</taxon>
        <taxon>Papaveroideae</taxon>
        <taxon>Papaver</taxon>
    </lineage>
</organism>
<name>A0AA41SK33_PAPNU</name>
<dbReference type="InterPro" id="IPR013763">
    <property type="entry name" value="Cyclin-like_dom"/>
</dbReference>
<evidence type="ECO:0000256" key="5">
    <source>
        <dbReference type="RuleBase" id="RU000383"/>
    </source>
</evidence>
<dbReference type="SMART" id="SM01332">
    <property type="entry name" value="Cyclin_C"/>
    <property type="match status" value="1"/>
</dbReference>
<dbReference type="PROSITE" id="PS00292">
    <property type="entry name" value="CYCLINS"/>
    <property type="match status" value="1"/>
</dbReference>
<dbReference type="PIRSF" id="PIRSF001771">
    <property type="entry name" value="Cyclin_A_B_D_E"/>
    <property type="match status" value="1"/>
</dbReference>
<comment type="caution">
    <text evidence="8">The sequence shown here is derived from an EMBL/GenBank/DDBJ whole genome shotgun (WGS) entry which is preliminary data.</text>
</comment>
<dbReference type="GO" id="GO:0044772">
    <property type="term" value="P:mitotic cell cycle phase transition"/>
    <property type="evidence" value="ECO:0007669"/>
    <property type="project" value="InterPro"/>
</dbReference>
<keyword evidence="4" id="KW-0131">Cell cycle</keyword>
<dbReference type="InterPro" id="IPR048258">
    <property type="entry name" value="Cyclins_cyclin-box"/>
</dbReference>
<dbReference type="SUPFAM" id="SSF47954">
    <property type="entry name" value="Cyclin-like"/>
    <property type="match status" value="2"/>
</dbReference>
<evidence type="ECO:0000256" key="2">
    <source>
        <dbReference type="ARBA" id="ARBA00022618"/>
    </source>
</evidence>
<dbReference type="AlphaFoldDB" id="A0AA41SK33"/>
<evidence type="ECO:0000313" key="8">
    <source>
        <dbReference type="EMBL" id="MCL7035473.1"/>
    </source>
</evidence>
<feature type="domain" description="Cyclin C-terminal" evidence="7">
    <location>
        <begin position="194"/>
        <end position="305"/>
    </location>
</feature>
<dbReference type="EMBL" id="JAJJMA010157155">
    <property type="protein sequence ID" value="MCL7035473.1"/>
    <property type="molecule type" value="Genomic_DNA"/>
</dbReference>
<evidence type="ECO:0000256" key="4">
    <source>
        <dbReference type="ARBA" id="ARBA00023306"/>
    </source>
</evidence>
<keyword evidence="9" id="KW-1185">Reference proteome</keyword>
<evidence type="ECO:0000256" key="3">
    <source>
        <dbReference type="ARBA" id="ARBA00023127"/>
    </source>
</evidence>
<dbReference type="Gene3D" id="1.10.472.10">
    <property type="entry name" value="Cyclin-like"/>
    <property type="match status" value="2"/>
</dbReference>
<dbReference type="InterPro" id="IPR006671">
    <property type="entry name" value="Cyclin_N"/>
</dbReference>
<dbReference type="SMART" id="SM00385">
    <property type="entry name" value="CYCLIN"/>
    <property type="match status" value="2"/>
</dbReference>
<evidence type="ECO:0000259" key="7">
    <source>
        <dbReference type="SMART" id="SM01332"/>
    </source>
</evidence>
<proteinExistence type="inferred from homology"/>
<dbReference type="Pfam" id="PF02984">
    <property type="entry name" value="Cyclin_C"/>
    <property type="match status" value="1"/>
</dbReference>
<evidence type="ECO:0000256" key="1">
    <source>
        <dbReference type="ARBA" id="ARBA00006955"/>
    </source>
</evidence>
<evidence type="ECO:0008006" key="10">
    <source>
        <dbReference type="Google" id="ProtNLM"/>
    </source>
</evidence>
<dbReference type="FunFam" id="1.10.472.10:FF:000001">
    <property type="entry name" value="G2/mitotic-specific cyclin"/>
    <property type="match status" value="1"/>
</dbReference>
<dbReference type="InterPro" id="IPR004367">
    <property type="entry name" value="Cyclin_C-dom"/>
</dbReference>
<dbReference type="InterPro" id="IPR036915">
    <property type="entry name" value="Cyclin-like_sf"/>
</dbReference>
<protein>
    <recommendedName>
        <fullName evidence="10">Cyclin N-terminal domain-containing protein</fullName>
    </recommendedName>
</protein>
<feature type="domain" description="Cyclin-like" evidence="6">
    <location>
        <begin position="101"/>
        <end position="185"/>
    </location>
</feature>
<feature type="domain" description="Cyclin-like" evidence="6">
    <location>
        <begin position="198"/>
        <end position="280"/>
    </location>
</feature>
<sequence>MIRKSEKKITALRPRKVITGKRGWRKVIAARRSKPEESVIGLLKKKKYISEIDRDDVDNILAGVEYVEDLYKFYKLAENQVGDYMDRQTEIDAHTRLVLVFWLIDVRYQLKFPSEVLFLTVHIVDRYLEQNLVAQKDLPLLGLSAMLIAGKYEEDKTPGVEEFVTIASGFYNREKILSMEKSILEKLGWSLTVPNTYHFLIRFVKAAGADKEIEDSAFFMAELGLMQYELMKFCPSMLAASAVYAATLYLKKTPLWNETLEFHTGYSESQLTGCAQKLLSFHSEAPDHLQTAYRICMSRALTLQLYYHQGI</sequence>